<accession>A0A2L0UFE2</accession>
<dbReference type="AlphaFoldDB" id="A0A2L0UFE2"/>
<dbReference type="InterPro" id="IPR011002">
    <property type="entry name" value="FliG_a-hlx"/>
</dbReference>
<evidence type="ECO:0000313" key="4">
    <source>
        <dbReference type="Proteomes" id="UP000239187"/>
    </source>
</evidence>
<dbReference type="Proteomes" id="UP000239187">
    <property type="component" value="Chromosome"/>
</dbReference>
<dbReference type="EMBL" id="CP024915">
    <property type="protein sequence ID" value="AUZ87937.1"/>
    <property type="molecule type" value="Genomic_DNA"/>
</dbReference>
<dbReference type="RefSeq" id="WP_208739145.1">
    <property type="nucleotide sequence ID" value="NZ_CP024915.1"/>
</dbReference>
<dbReference type="PANTHER" id="PTHR30534:SF0">
    <property type="entry name" value="FLAGELLAR MOTOR SWITCH PROTEIN FLIG"/>
    <property type="match status" value="1"/>
</dbReference>
<sequence>EALAEFHELTISGRHRTRGGMDVAIGLLESSFGAERAAGVVGRLASTAAGRSFDFLDSVEAGQIQTVLEGELPQTIALVLAHLKPERASAVLAGLNPSSRTDVAQCIATMGSATPEAVSVVADTIKIRAGGVAAPRHGISAIGGIQPLVDIINRADVLTERELLDGLEDRDPALAEEVRARMLTFADIVNLERRDVQQVLRGIDSAVLALAMKGAAEAVVTVIRANVSERNREILDDEIRGVGPVRISQVEEARAEVVRAIRDLEAQGVITIQRGDEDEYVD</sequence>
<dbReference type="InterPro" id="IPR000090">
    <property type="entry name" value="Flg_Motor_Flig"/>
</dbReference>
<dbReference type="Pfam" id="PF01706">
    <property type="entry name" value="FliG_C"/>
    <property type="match status" value="1"/>
</dbReference>
<keyword evidence="3" id="KW-0969">Cilium</keyword>
<dbReference type="InterPro" id="IPR023087">
    <property type="entry name" value="Flg_Motor_Flig_C"/>
</dbReference>
<evidence type="ECO:0000259" key="2">
    <source>
        <dbReference type="Pfam" id="PF14841"/>
    </source>
</evidence>
<keyword evidence="3" id="KW-0282">Flagellum</keyword>
<dbReference type="GO" id="GO:0009288">
    <property type="term" value="C:bacterial-type flagellum"/>
    <property type="evidence" value="ECO:0007669"/>
    <property type="project" value="InterPro"/>
</dbReference>
<dbReference type="Gene3D" id="1.10.220.30">
    <property type="match status" value="2"/>
</dbReference>
<keyword evidence="3" id="KW-0966">Cell projection</keyword>
<dbReference type="SUPFAM" id="SSF48029">
    <property type="entry name" value="FliG"/>
    <property type="match status" value="1"/>
</dbReference>
<reference evidence="3 4" key="1">
    <citation type="submission" date="2017-11" db="EMBL/GenBank/DDBJ databases">
        <title>Draft genome of Arthrobacter agilis strain UMCV2, a plant growth-promoting rhizobacterium and biocontrol capacity of phytopathogenic fungi.</title>
        <authorList>
            <person name="Martinez-Camara R."/>
            <person name="Santoyo G."/>
            <person name="Moreno-Hagelsieb G."/>
            <person name="Valencia-Cantero E."/>
        </authorList>
    </citation>
    <scope>NUCLEOTIDE SEQUENCE [LARGE SCALE GENOMIC DNA]</scope>
    <source>
        <strain evidence="3 4">UMCV2</strain>
    </source>
</reference>
<dbReference type="Pfam" id="PF14841">
    <property type="entry name" value="FliG_M"/>
    <property type="match status" value="1"/>
</dbReference>
<dbReference type="GO" id="GO:0006935">
    <property type="term" value="P:chemotaxis"/>
    <property type="evidence" value="ECO:0007669"/>
    <property type="project" value="InterPro"/>
</dbReference>
<proteinExistence type="predicted"/>
<evidence type="ECO:0000259" key="1">
    <source>
        <dbReference type="Pfam" id="PF01706"/>
    </source>
</evidence>
<dbReference type="InterPro" id="IPR032779">
    <property type="entry name" value="FliG_M"/>
</dbReference>
<feature type="non-terminal residue" evidence="3">
    <location>
        <position position="1"/>
    </location>
</feature>
<feature type="domain" description="Flagellar motor switch protein FliG C-terminal" evidence="1">
    <location>
        <begin position="166"/>
        <end position="272"/>
    </location>
</feature>
<dbReference type="GO" id="GO:0003774">
    <property type="term" value="F:cytoskeletal motor activity"/>
    <property type="evidence" value="ECO:0007669"/>
    <property type="project" value="InterPro"/>
</dbReference>
<feature type="domain" description="Flagellar motor switch protein FliG middle" evidence="2">
    <location>
        <begin position="63"/>
        <end position="131"/>
    </location>
</feature>
<evidence type="ECO:0000313" key="3">
    <source>
        <dbReference type="EMBL" id="AUZ87937.1"/>
    </source>
</evidence>
<protein>
    <submittedName>
        <fullName evidence="3">Flagellar motor switch protein FliG</fullName>
    </submittedName>
</protein>
<name>A0A2L0UFE2_9MICC</name>
<dbReference type="PANTHER" id="PTHR30534">
    <property type="entry name" value="FLAGELLAR MOTOR SWITCH PROTEIN FLIG"/>
    <property type="match status" value="1"/>
</dbReference>
<dbReference type="GO" id="GO:0071973">
    <property type="term" value="P:bacterial-type flagellum-dependent cell motility"/>
    <property type="evidence" value="ECO:0007669"/>
    <property type="project" value="InterPro"/>
</dbReference>
<dbReference type="PRINTS" id="PR00954">
    <property type="entry name" value="FLGMOTORFLIG"/>
</dbReference>
<organism evidence="3 4">
    <name type="scientific">Arthrobacter agilis</name>
    <dbReference type="NCBI Taxonomy" id="37921"/>
    <lineage>
        <taxon>Bacteria</taxon>
        <taxon>Bacillati</taxon>
        <taxon>Actinomycetota</taxon>
        <taxon>Actinomycetes</taxon>
        <taxon>Micrococcales</taxon>
        <taxon>Micrococcaceae</taxon>
        <taxon>Arthrobacter</taxon>
    </lineage>
</organism>
<gene>
    <name evidence="3" type="ORF">CVO76_10090</name>
</gene>